<keyword evidence="9" id="KW-1185">Reference proteome</keyword>
<dbReference type="PROSITE" id="PS51257">
    <property type="entry name" value="PROKAR_LIPOPROTEIN"/>
    <property type="match status" value="1"/>
</dbReference>
<reference evidence="7" key="3">
    <citation type="submission" date="2019-09" db="EMBL/GenBank/DDBJ databases">
        <authorList>
            <person name="Zhang D.-C."/>
        </authorList>
    </citation>
    <scope>NUCLEOTIDE SEQUENCE</scope>
    <source>
        <strain evidence="7">RU-4-M-4</strain>
    </source>
</reference>
<feature type="domain" description="RagB/SusD" evidence="6">
    <location>
        <begin position="434"/>
        <end position="491"/>
    </location>
</feature>
<dbReference type="Proteomes" id="UP000315145">
    <property type="component" value="Unassembled WGS sequence"/>
</dbReference>
<evidence type="ECO:0000259" key="6">
    <source>
        <dbReference type="Pfam" id="PF07980"/>
    </source>
</evidence>
<keyword evidence="3" id="KW-0732">Signal</keyword>
<comment type="caution">
    <text evidence="7">The sequence shown here is derived from an EMBL/GenBank/DDBJ whole genome shotgun (WGS) entry which is preliminary data.</text>
</comment>
<dbReference type="EMBL" id="VMBF01000004">
    <property type="protein sequence ID" value="TSJ77671.1"/>
    <property type="molecule type" value="Genomic_DNA"/>
</dbReference>
<dbReference type="OrthoDB" id="5694214at2"/>
<dbReference type="Proteomes" id="UP000322315">
    <property type="component" value="Unassembled WGS sequence"/>
</dbReference>
<dbReference type="AlphaFoldDB" id="A0A5M7BAB6"/>
<dbReference type="InterPro" id="IPR011990">
    <property type="entry name" value="TPR-like_helical_dom_sf"/>
</dbReference>
<comment type="subcellular location">
    <subcellularLocation>
        <location evidence="1">Cell outer membrane</location>
    </subcellularLocation>
</comment>
<protein>
    <submittedName>
        <fullName evidence="7">RagB/SusD family nutrient uptake outer membrane protein</fullName>
    </submittedName>
</protein>
<keyword evidence="5" id="KW-0998">Cell outer membrane</keyword>
<evidence type="ECO:0000256" key="4">
    <source>
        <dbReference type="ARBA" id="ARBA00023136"/>
    </source>
</evidence>
<dbReference type="GO" id="GO:0009279">
    <property type="term" value="C:cell outer membrane"/>
    <property type="evidence" value="ECO:0007669"/>
    <property type="project" value="UniProtKB-SubCell"/>
</dbReference>
<evidence type="ECO:0000313" key="10">
    <source>
        <dbReference type="Proteomes" id="UP000322315"/>
    </source>
</evidence>
<reference evidence="7 10" key="1">
    <citation type="journal article" date="2015" name="Int. J. Syst. Evol. Microbiol.">
        <title>Algibacter amylolyticus sp. nov., isolated from intertidal sediment.</title>
        <authorList>
            <person name="Zhang D.C."/>
            <person name="Wu J."/>
            <person name="Neuner K."/>
            <person name="Yao J."/>
            <person name="Margesin R."/>
        </authorList>
    </citation>
    <scope>NUCLEOTIDE SEQUENCE [LARGE SCALE GENOMIC DNA]</scope>
    <source>
        <strain evidence="7 10">RU-4-M-4</strain>
    </source>
</reference>
<evidence type="ECO:0000256" key="1">
    <source>
        <dbReference type="ARBA" id="ARBA00004442"/>
    </source>
</evidence>
<evidence type="ECO:0000313" key="8">
    <source>
        <dbReference type="EMBL" id="TSJ77671.1"/>
    </source>
</evidence>
<dbReference type="Pfam" id="PF07980">
    <property type="entry name" value="SusD_RagB"/>
    <property type="match status" value="1"/>
</dbReference>
<keyword evidence="4" id="KW-0472">Membrane</keyword>
<comment type="similarity">
    <text evidence="2">Belongs to the SusD family.</text>
</comment>
<evidence type="ECO:0000313" key="9">
    <source>
        <dbReference type="Proteomes" id="UP000315145"/>
    </source>
</evidence>
<organism evidence="7 10">
    <name type="scientific">Algibacter amylolyticus</name>
    <dbReference type="NCBI Taxonomy" id="1608400"/>
    <lineage>
        <taxon>Bacteria</taxon>
        <taxon>Pseudomonadati</taxon>
        <taxon>Bacteroidota</taxon>
        <taxon>Flavobacteriia</taxon>
        <taxon>Flavobacteriales</taxon>
        <taxon>Flavobacteriaceae</taxon>
        <taxon>Algibacter</taxon>
    </lineage>
</organism>
<proteinExistence type="inferred from homology"/>
<accession>A0A5M7BAB6</accession>
<dbReference type="SUPFAM" id="SSF48452">
    <property type="entry name" value="TPR-like"/>
    <property type="match status" value="1"/>
</dbReference>
<gene>
    <name evidence="7" type="ORF">F2B50_08255</name>
    <name evidence="8" type="ORF">FPF71_08255</name>
</gene>
<dbReference type="EMBL" id="VWRS01000004">
    <property type="protein sequence ID" value="KAA5825177.1"/>
    <property type="molecule type" value="Genomic_DNA"/>
</dbReference>
<name>A0A5M7BAB6_9FLAO</name>
<reference evidence="8 9" key="2">
    <citation type="submission" date="2019-07" db="EMBL/GenBank/DDBJ databases">
        <title>Algibacter marinivivus sp. nov., isolated from the surface of a marine red alga.</title>
        <authorList>
            <person name="Zhong X."/>
            <person name="Xu W."/>
            <person name="Zhang Y."/>
            <person name="Zhang Q."/>
            <person name="Du Z."/>
        </authorList>
    </citation>
    <scope>NUCLEOTIDE SEQUENCE [LARGE SCALE GENOMIC DNA]</scope>
    <source>
        <strain evidence="8 9">RU-4-M-4</strain>
    </source>
</reference>
<evidence type="ECO:0000256" key="3">
    <source>
        <dbReference type="ARBA" id="ARBA00022729"/>
    </source>
</evidence>
<dbReference type="InterPro" id="IPR012944">
    <property type="entry name" value="SusD_RagB_dom"/>
</dbReference>
<evidence type="ECO:0000256" key="2">
    <source>
        <dbReference type="ARBA" id="ARBA00006275"/>
    </source>
</evidence>
<dbReference type="Gene3D" id="1.25.40.390">
    <property type="match status" value="1"/>
</dbReference>
<evidence type="ECO:0000313" key="7">
    <source>
        <dbReference type="EMBL" id="KAA5825177.1"/>
    </source>
</evidence>
<evidence type="ECO:0000256" key="5">
    <source>
        <dbReference type="ARBA" id="ARBA00023237"/>
    </source>
</evidence>
<dbReference type="RefSeq" id="WP_144116209.1">
    <property type="nucleotide sequence ID" value="NZ_JACHGE010000005.1"/>
</dbReference>
<sequence>MKQYINITFGVLLSLTLFTSCESILEVSPEEVLLEDDYLGDDAIDARSALFGVLSQMQDVAGQYVMLGEMRADLVNVNANTADDLRQINDHNVSEDNSIADPTTLFSIINNCNFALEGIDTDAYDNVLLDDYASILRIRTWAQMQILINYGELPYITKPIRTNKDLETEYPLLDFNQAINKLISNLQEIADVENVTKYANSLGYNISSMIPNNDILLGDLYLWNGNYTEAAIHYKQFLDDNVIGNVYNLNSYAVNVEPSGSDYVFTTSWISISQDYIAGNEHIDYTAFDDQYRQPNESFEALTTQMRPSEWAILKFGNGKAGYEGEPVEILNYIGDTRIIGSYDGEGDASVIYKYQYERFIWNRAAKIYLRYAEAINYAGYPQHALTIVNGIFNNPDVEPVDALVFNNVEGFLNFDIDQYYTVNNSDQPISGNRGIRGRVGMAPVSIAEDLALNEAIQEVGALILEEAALELAFEGNRWEDLLRFAKRDNNPAIIADAVFNKFDTSGNTGQANEVRAKLMDPSNWFLPLAIPDNFIEE</sequence>